<dbReference type="InterPro" id="IPR017853">
    <property type="entry name" value="GH"/>
</dbReference>
<evidence type="ECO:0000313" key="6">
    <source>
        <dbReference type="EMBL" id="MEX6686497.1"/>
    </source>
</evidence>
<dbReference type="Gene3D" id="3.20.20.80">
    <property type="entry name" value="Glycosidases"/>
    <property type="match status" value="1"/>
</dbReference>
<comment type="caution">
    <text evidence="6">The sequence shown here is derived from an EMBL/GenBank/DDBJ whole genome shotgun (WGS) entry which is preliminary data.</text>
</comment>
<proteinExistence type="predicted"/>
<keyword evidence="1 3" id="KW-0732">Signal</keyword>
<accession>A0ABV3Z9F9</accession>
<dbReference type="EMBL" id="JAULBC010000001">
    <property type="protein sequence ID" value="MEX6686497.1"/>
    <property type="molecule type" value="Genomic_DNA"/>
</dbReference>
<protein>
    <submittedName>
        <fullName evidence="6">Family 10 glycosylhydrolase</fullName>
    </submittedName>
</protein>
<feature type="domain" description="DUF4985" evidence="5">
    <location>
        <begin position="344"/>
        <end position="449"/>
    </location>
</feature>
<dbReference type="InterPro" id="IPR003790">
    <property type="entry name" value="GHL10"/>
</dbReference>
<evidence type="ECO:0000256" key="3">
    <source>
        <dbReference type="SAM" id="SignalP"/>
    </source>
</evidence>
<evidence type="ECO:0000313" key="7">
    <source>
        <dbReference type="Proteomes" id="UP001560573"/>
    </source>
</evidence>
<name>A0ABV3Z9F9_9BACT</name>
<feature type="region of interest" description="Disordered" evidence="2">
    <location>
        <begin position="22"/>
        <end position="45"/>
    </location>
</feature>
<feature type="domain" description="Glycosyl hydrolase-like 10" evidence="4">
    <location>
        <begin position="67"/>
        <end position="331"/>
    </location>
</feature>
<dbReference type="PANTHER" id="PTHR43405">
    <property type="entry name" value="GLYCOSYL HYDROLASE DIGH"/>
    <property type="match status" value="1"/>
</dbReference>
<dbReference type="Pfam" id="PF02638">
    <property type="entry name" value="GHL10"/>
    <property type="match status" value="1"/>
</dbReference>
<organism evidence="6 7">
    <name type="scientific">Danxiaibacter flavus</name>
    <dbReference type="NCBI Taxonomy" id="3049108"/>
    <lineage>
        <taxon>Bacteria</taxon>
        <taxon>Pseudomonadati</taxon>
        <taxon>Bacteroidota</taxon>
        <taxon>Chitinophagia</taxon>
        <taxon>Chitinophagales</taxon>
        <taxon>Chitinophagaceae</taxon>
        <taxon>Danxiaibacter</taxon>
    </lineage>
</organism>
<dbReference type="InterPro" id="IPR052177">
    <property type="entry name" value="Divisome_Glycosyl_Hydrolase"/>
</dbReference>
<evidence type="ECO:0000259" key="4">
    <source>
        <dbReference type="Pfam" id="PF02638"/>
    </source>
</evidence>
<dbReference type="PANTHER" id="PTHR43405:SF1">
    <property type="entry name" value="GLYCOSYL HYDROLASE DIGH"/>
    <property type="match status" value="1"/>
</dbReference>
<gene>
    <name evidence="6" type="ORF">QTN47_03275</name>
</gene>
<evidence type="ECO:0000256" key="1">
    <source>
        <dbReference type="ARBA" id="ARBA00022729"/>
    </source>
</evidence>
<keyword evidence="7" id="KW-1185">Reference proteome</keyword>
<dbReference type="PROSITE" id="PS51257">
    <property type="entry name" value="PROKAR_LIPOPROTEIN"/>
    <property type="match status" value="1"/>
</dbReference>
<reference evidence="6 7" key="1">
    <citation type="submission" date="2023-07" db="EMBL/GenBank/DDBJ databases">
        <authorList>
            <person name="Lian W.-H."/>
        </authorList>
    </citation>
    <scope>NUCLEOTIDE SEQUENCE [LARGE SCALE GENOMIC DNA]</scope>
    <source>
        <strain evidence="6 7">SYSU DXS3180</strain>
    </source>
</reference>
<evidence type="ECO:0000259" key="5">
    <source>
        <dbReference type="Pfam" id="PF16373"/>
    </source>
</evidence>
<feature type="compositionally biased region" description="Low complexity" evidence="2">
    <location>
        <begin position="36"/>
        <end position="45"/>
    </location>
</feature>
<evidence type="ECO:0000256" key="2">
    <source>
        <dbReference type="SAM" id="MobiDB-lite"/>
    </source>
</evidence>
<dbReference type="SUPFAM" id="SSF51445">
    <property type="entry name" value="(Trans)glycosidases"/>
    <property type="match status" value="1"/>
</dbReference>
<dbReference type="Pfam" id="PF16373">
    <property type="entry name" value="DUF4985"/>
    <property type="match status" value="1"/>
</dbReference>
<sequence length="470" mass="52285">MKRLLVACCLLAALSSVSMTACKKTSDNPTPPTPGPGTDTTETPVTGRNVLAWVDSRSNVFGTYGRLNDTAQIKTVLDTLKMVGVTGLVIDVKGSSGYTMYPSAYAKQVTSLDGKSLPAGVDYVGFMIKEAKKRSFKIYTSIVTFVEGEGGTNRGTVFDDPSFKSKYESIVCDVNGNRVPITTTGRNAFVNPAMPEMQERALNIIKEIVQKYDIDGFILDYARYSDIDADFSDFSKNKFIDFLKEKYSDNDASAMKFPTDIVASWKNSSGQIVPDGTGKYYKKWLLYRASVIHDFFKKAREAVKSVKSSVSFGVYVGAWYSSYYQVGVNWASQDYDPFNDQAIRFDWAYPGYNQTGYAEQLDVLMTGNYFTQLMLADNPATASLTYHWWSVEGSLNGIKYVTKNKVPLYGSIDMGNVDWPGKADISKTIKYILNNTSGGVMLFDVVHAYAPQYNRLKQPLWDAIKEGTKQ</sequence>
<feature type="chain" id="PRO_5047379860" evidence="3">
    <location>
        <begin position="21"/>
        <end position="470"/>
    </location>
</feature>
<dbReference type="InterPro" id="IPR032280">
    <property type="entry name" value="DUF4985"/>
</dbReference>
<feature type="signal peptide" evidence="3">
    <location>
        <begin position="1"/>
        <end position="20"/>
    </location>
</feature>
<dbReference type="Proteomes" id="UP001560573">
    <property type="component" value="Unassembled WGS sequence"/>
</dbReference>